<proteinExistence type="predicted"/>
<evidence type="ECO:0000313" key="1">
    <source>
        <dbReference type="EMBL" id="MBP2257223.1"/>
    </source>
</evidence>
<gene>
    <name evidence="1" type="ORF">J2Z81_001171</name>
</gene>
<keyword evidence="2" id="KW-1185">Reference proteome</keyword>
<reference evidence="1 2" key="1">
    <citation type="submission" date="2021-03" db="EMBL/GenBank/DDBJ databases">
        <title>Genomic Encyclopedia of Type Strains, Phase IV (KMG-IV): sequencing the most valuable type-strain genomes for metagenomic binning, comparative biology and taxonomic classification.</title>
        <authorList>
            <person name="Goeker M."/>
        </authorList>
    </citation>
    <scope>NUCLEOTIDE SEQUENCE [LARGE SCALE GENOMIC DNA]</scope>
    <source>
        <strain evidence="1 2">DSM 25790</strain>
    </source>
</reference>
<dbReference type="EMBL" id="JAGIKX010000006">
    <property type="protein sequence ID" value="MBP2257223.1"/>
    <property type="molecule type" value="Genomic_DNA"/>
</dbReference>
<sequence>MVPPLLAKIAHSGNMKITFHIISYNDETFRQSLLHLLVRFGSSKVHSSIMSHWFAPATSSLNVFIDYYSSSSLVDLIIETNDKATLSKSQQF</sequence>
<comment type="caution">
    <text evidence="1">The sequence shown here is derived from an EMBL/GenBank/DDBJ whole genome shotgun (WGS) entry which is preliminary data.</text>
</comment>
<dbReference type="Proteomes" id="UP001519294">
    <property type="component" value="Unassembled WGS sequence"/>
</dbReference>
<organism evidence="1 2">
    <name type="scientific">Virgibacillus alimentarius</name>
    <dbReference type="NCBI Taxonomy" id="698769"/>
    <lineage>
        <taxon>Bacteria</taxon>
        <taxon>Bacillati</taxon>
        <taxon>Bacillota</taxon>
        <taxon>Bacilli</taxon>
        <taxon>Bacillales</taxon>
        <taxon>Bacillaceae</taxon>
        <taxon>Virgibacillus</taxon>
    </lineage>
</organism>
<evidence type="ECO:0000313" key="2">
    <source>
        <dbReference type="Proteomes" id="UP001519294"/>
    </source>
</evidence>
<name>A0ABS4S6U2_9BACI</name>
<protein>
    <submittedName>
        <fullName evidence="1">Uncharacterized protein</fullName>
    </submittedName>
</protein>
<accession>A0ABS4S6U2</accession>